<evidence type="ECO:0000313" key="1">
    <source>
        <dbReference type="EMBL" id="AKN19663.1"/>
    </source>
</evidence>
<name>A0A0K0NPP0_ENTCL</name>
<protein>
    <submittedName>
        <fullName evidence="1">Uncharacterized protein</fullName>
    </submittedName>
</protein>
<dbReference type="EMBL" id="KP868646">
    <property type="protein sequence ID" value="AKN19663.1"/>
    <property type="molecule type" value="Genomic_DNA"/>
</dbReference>
<reference evidence="1" key="1">
    <citation type="journal article" date="2015" name="Antimicrob. Agents Chemother.">
        <title>Characterization of an Enterobacter cloacae Strain Producing both KPC and NDM Carbapenemases by Whole-Genome Sequencing.</title>
        <authorList>
            <person name="Wu W."/>
            <person name="Feng Y."/>
            <person name="Carattoli A."/>
            <person name="Zong Z."/>
        </authorList>
    </citation>
    <scope>NUCLEOTIDE SEQUENCE</scope>
    <source>
        <strain evidence="1">WCHECl-14653</strain>
        <plasmid evidence="1">pKPC2-EC14653</plasmid>
    </source>
</reference>
<proteinExistence type="predicted"/>
<dbReference type="AlphaFoldDB" id="A0A0K0NPP0"/>
<organism evidence="1">
    <name type="scientific">Enterobacter cloacae</name>
    <dbReference type="NCBI Taxonomy" id="550"/>
    <lineage>
        <taxon>Bacteria</taxon>
        <taxon>Pseudomonadati</taxon>
        <taxon>Pseudomonadota</taxon>
        <taxon>Gammaproteobacteria</taxon>
        <taxon>Enterobacterales</taxon>
        <taxon>Enterobacteriaceae</taxon>
        <taxon>Enterobacter</taxon>
        <taxon>Enterobacter cloacae complex</taxon>
    </lineage>
</organism>
<keyword evidence="1" id="KW-0614">Plasmid</keyword>
<geneLocation type="plasmid" evidence="1">
    <name>pKPC2-EC14653</name>
</geneLocation>
<gene>
    <name evidence="1" type="ORF">pKPC2_EC14653_00060</name>
</gene>
<sequence length="41" mass="4861">MKKAGKTLLYPRRKSRGNDFFGFTYTIYGGLYDPDYSFTFH</sequence>
<accession>A0A0K0NPP0</accession>